<proteinExistence type="predicted"/>
<feature type="region of interest" description="Disordered" evidence="1">
    <location>
        <begin position="366"/>
        <end position="528"/>
    </location>
</feature>
<organism evidence="3 4">
    <name type="scientific">Rhizoctonia solani</name>
    <dbReference type="NCBI Taxonomy" id="456999"/>
    <lineage>
        <taxon>Eukaryota</taxon>
        <taxon>Fungi</taxon>
        <taxon>Dikarya</taxon>
        <taxon>Basidiomycota</taxon>
        <taxon>Agaricomycotina</taxon>
        <taxon>Agaricomycetes</taxon>
        <taxon>Cantharellales</taxon>
        <taxon>Ceratobasidiaceae</taxon>
        <taxon>Rhizoctonia</taxon>
    </lineage>
</organism>
<dbReference type="AlphaFoldDB" id="A0A8H3DT84"/>
<feature type="compositionally biased region" description="Basic and acidic residues" evidence="1">
    <location>
        <begin position="426"/>
        <end position="435"/>
    </location>
</feature>
<dbReference type="GO" id="GO:0004674">
    <property type="term" value="F:protein serine/threonine kinase activity"/>
    <property type="evidence" value="ECO:0007669"/>
    <property type="project" value="TreeGrafter"/>
</dbReference>
<dbReference type="PROSITE" id="PS00108">
    <property type="entry name" value="PROTEIN_KINASE_ST"/>
    <property type="match status" value="1"/>
</dbReference>
<dbReference type="GO" id="GO:0005524">
    <property type="term" value="F:ATP binding"/>
    <property type="evidence" value="ECO:0007669"/>
    <property type="project" value="InterPro"/>
</dbReference>
<dbReference type="Proteomes" id="UP000663827">
    <property type="component" value="Unassembled WGS sequence"/>
</dbReference>
<gene>
    <name evidence="3" type="ORF">RDB_LOCUS38770</name>
</gene>
<dbReference type="EMBL" id="CAJNJQ010000762">
    <property type="protein sequence ID" value="CAE7098430.1"/>
    <property type="molecule type" value="Genomic_DNA"/>
</dbReference>
<dbReference type="SUPFAM" id="SSF56112">
    <property type="entry name" value="Protein kinase-like (PK-like)"/>
    <property type="match status" value="1"/>
</dbReference>
<evidence type="ECO:0000313" key="3">
    <source>
        <dbReference type="EMBL" id="CAE7098430.1"/>
    </source>
</evidence>
<comment type="caution">
    <text evidence="3">The sequence shown here is derived from an EMBL/GenBank/DDBJ whole genome shotgun (WGS) entry which is preliminary data.</text>
</comment>
<dbReference type="InterPro" id="IPR000719">
    <property type="entry name" value="Prot_kinase_dom"/>
</dbReference>
<protein>
    <recommendedName>
        <fullName evidence="2">Protein kinase domain-containing protein</fullName>
    </recommendedName>
</protein>
<name>A0A8H3DT84_9AGAM</name>
<dbReference type="PANTHER" id="PTHR44329">
    <property type="entry name" value="SERINE/THREONINE-PROTEIN KINASE TNNI3K-RELATED"/>
    <property type="match status" value="1"/>
</dbReference>
<dbReference type="Gene3D" id="1.10.510.10">
    <property type="entry name" value="Transferase(Phosphotransferase) domain 1"/>
    <property type="match status" value="1"/>
</dbReference>
<evidence type="ECO:0000313" key="4">
    <source>
        <dbReference type="Proteomes" id="UP000663827"/>
    </source>
</evidence>
<accession>A0A8H3DT84</accession>
<evidence type="ECO:0000259" key="2">
    <source>
        <dbReference type="PROSITE" id="PS50011"/>
    </source>
</evidence>
<feature type="domain" description="Protein kinase" evidence="2">
    <location>
        <begin position="101"/>
        <end position="360"/>
    </location>
</feature>
<evidence type="ECO:0000256" key="1">
    <source>
        <dbReference type="SAM" id="MobiDB-lite"/>
    </source>
</evidence>
<dbReference type="PROSITE" id="PS50011">
    <property type="entry name" value="PROTEIN_KINASE_DOM"/>
    <property type="match status" value="1"/>
</dbReference>
<dbReference type="InterPro" id="IPR051681">
    <property type="entry name" value="Ser/Thr_Kinases-Pseudokinases"/>
</dbReference>
<dbReference type="SMART" id="SM00220">
    <property type="entry name" value="S_TKc"/>
    <property type="match status" value="1"/>
</dbReference>
<feature type="region of interest" description="Disordered" evidence="1">
    <location>
        <begin position="543"/>
        <end position="586"/>
    </location>
</feature>
<reference evidence="3" key="1">
    <citation type="submission" date="2021-01" db="EMBL/GenBank/DDBJ databases">
        <authorList>
            <person name="Kaushik A."/>
        </authorList>
    </citation>
    <scope>NUCLEOTIDE SEQUENCE</scope>
    <source>
        <strain evidence="3">AG5</strain>
    </source>
</reference>
<feature type="region of interest" description="Disordered" evidence="1">
    <location>
        <begin position="1"/>
        <end position="54"/>
    </location>
</feature>
<dbReference type="InterPro" id="IPR008271">
    <property type="entry name" value="Ser/Thr_kinase_AS"/>
</dbReference>
<dbReference type="InterPro" id="IPR011009">
    <property type="entry name" value="Kinase-like_dom_sf"/>
</dbReference>
<dbReference type="Pfam" id="PF00069">
    <property type="entry name" value="Pkinase"/>
    <property type="match status" value="1"/>
</dbReference>
<sequence length="586" mass="64816">MNYQPNYKRTPPIPGSSAMRPSASGPRKYQSTEPPSSPPEIIDSRRPLPGKQEPSATYALHSIEDALDRIVDETMINQSCPDIIDVLVKHGCQNYSNMLERYDHLPVAYGGFGNVHQGYLGNGNKVAIKTARLDPTQSDRAGKYQKRLAREIYTWSKCSHRNVLTLLGVAENNGQLATISLWIEGGSLSRHIQQSPTTNRCTLILGITAGLYYLHKAGIVHGDLKGANILVSRDEVPLLCDFGSSLIENPTIAFAPTNSGVSFTERWAAPEVWKEGAPPTRASDIYSLGMTILETITGKIPYDTVKNVISALLKGKLPRRPSEIPVDSVYGNILWSLLRSCWSTNPNNRPTARHVKYILLPMSPDTLRSSKAHSPHEDSDYEQGDGVDYSNEVNEQDEREGRTAQDEASGQSDSDEDIENINARLGSEKVPERQYSRPAPITYPNPPIPLASRPVYSTQGGGSTFVGHQTGERPLVQSRTLGDQYHQGPPPNPGHPRGQPNYFDGWQPDQGERPGLNYNNLPPHEAGRIPNERRVTMRLTSTGDFVEEYHSPQTQMPSIREDRGAEVETGTRFGERGPPVYGGPRR</sequence>